<evidence type="ECO:0000259" key="3">
    <source>
        <dbReference type="PROSITE" id="PS00125"/>
    </source>
</evidence>
<evidence type="ECO:0000256" key="2">
    <source>
        <dbReference type="SAM" id="MobiDB-lite"/>
    </source>
</evidence>
<sequence>MGEGEGDDEVDEEVLLQRKREKYTKEYRLHDIRLPTKVRLIGNVEPPLPSPLPDRHFWLDEDQRLPNVELIKEHLRREGKISKEHFGVLLDTVYDLFCEEDNLLYIDAPITICGDVHGQYYDLLKLFEVGGDPKNTTYLFLGDYVDRGLFSVECLILLYSYKVLYPASFFLLRGNHECRHVTEYFTFRDECLHKYDMEIYTSIMDTFDALPLAAVVNKQFFCVHGGLSPELLDVSDLDEVDRFIEIPTAGILTDLLWADPLDGEDYSDPSLAPLPYPQQFLPNPVRGCSYHYTYYAAQQFLSHNHLLSLIRAHEAQANGYQMHKTITKTGFPSVITLFSAPNYLDHHGNRAAVLRYENNIFNVRQFSASPHPYVLPNFANVFNWSLPFLSEKVAELLLSVFNLVDDAAAEVEEEMMRRRELLKSKLMVVSKMLVLYKRMRDERQALLAAGSLSANGTQLPMTLEGGEEVEVAPVVMRADQVKKTLRDSLSSDDPFGEVKKLDQPNEARPPLDGSSMPSVGSAPSLGQLKRLMARARILSDKRNSLPLRKTHAFIIKDAPTEVPTISPETLSNSL</sequence>
<evidence type="ECO:0000256" key="1">
    <source>
        <dbReference type="RuleBase" id="RU004273"/>
    </source>
</evidence>
<protein>
    <recommendedName>
        <fullName evidence="1">Serine/threonine-protein phosphatase</fullName>
        <ecNumber evidence="1">3.1.3.16</ecNumber>
    </recommendedName>
</protein>
<dbReference type="InterPro" id="IPR029052">
    <property type="entry name" value="Metallo-depent_PP-like"/>
</dbReference>
<dbReference type="AlphaFoldDB" id="A0A6B2L051"/>
<dbReference type="PRINTS" id="PR00114">
    <property type="entry name" value="STPHPHTASE"/>
</dbReference>
<dbReference type="Pfam" id="PF00149">
    <property type="entry name" value="Metallophos"/>
    <property type="match status" value="1"/>
</dbReference>
<dbReference type="PANTHER" id="PTHR45673">
    <property type="entry name" value="SERINE/THREONINE-PROTEIN PHOSPHATASE 2B CATALYTIC SUBUNIT 1-RELATED"/>
    <property type="match status" value="1"/>
</dbReference>
<dbReference type="InterPro" id="IPR004843">
    <property type="entry name" value="Calcineurin-like_PHP"/>
</dbReference>
<feature type="compositionally biased region" description="Basic and acidic residues" evidence="2">
    <location>
        <begin position="496"/>
        <end position="505"/>
    </location>
</feature>
<organism evidence="4">
    <name type="scientific">Arcella intermedia</name>
    <dbReference type="NCBI Taxonomy" id="1963864"/>
    <lineage>
        <taxon>Eukaryota</taxon>
        <taxon>Amoebozoa</taxon>
        <taxon>Tubulinea</taxon>
        <taxon>Elardia</taxon>
        <taxon>Arcellinida</taxon>
        <taxon>Sphaerothecina</taxon>
        <taxon>Arcellidae</taxon>
        <taxon>Arcella</taxon>
    </lineage>
</organism>
<dbReference type="PROSITE" id="PS00125">
    <property type="entry name" value="SER_THR_PHOSPHATASE"/>
    <property type="match status" value="1"/>
</dbReference>
<dbReference type="SUPFAM" id="SSF56300">
    <property type="entry name" value="Metallo-dependent phosphatases"/>
    <property type="match status" value="1"/>
</dbReference>
<dbReference type="GO" id="GO:0033192">
    <property type="term" value="F:calmodulin-dependent protein phosphatase activity"/>
    <property type="evidence" value="ECO:0007669"/>
    <property type="project" value="InterPro"/>
</dbReference>
<feature type="domain" description="Serine/threonine specific protein phosphatases" evidence="3">
    <location>
        <begin position="172"/>
        <end position="177"/>
    </location>
</feature>
<dbReference type="InterPro" id="IPR043360">
    <property type="entry name" value="PP2B"/>
</dbReference>
<reference evidence="4" key="1">
    <citation type="journal article" date="2020" name="J. Eukaryot. Microbiol.">
        <title>De novo Sequencing, Assembly and Annotation of the Transcriptome for the Free-Living Testate Amoeba Arcella intermedia.</title>
        <authorList>
            <person name="Ribeiro G.M."/>
            <person name="Porfirio-Sousa A.L."/>
            <person name="Maurer-Alcala X.X."/>
            <person name="Katz L.A."/>
            <person name="Lahr D.J.G."/>
        </authorList>
    </citation>
    <scope>NUCLEOTIDE SEQUENCE</scope>
</reference>
<evidence type="ECO:0000313" key="4">
    <source>
        <dbReference type="EMBL" id="NDV30383.1"/>
    </source>
</evidence>
<feature type="region of interest" description="Disordered" evidence="2">
    <location>
        <begin position="485"/>
        <end position="523"/>
    </location>
</feature>
<proteinExistence type="inferred from homology"/>
<dbReference type="GO" id="GO:0097720">
    <property type="term" value="P:calcineurin-mediated signaling"/>
    <property type="evidence" value="ECO:0007669"/>
    <property type="project" value="InterPro"/>
</dbReference>
<accession>A0A6B2L051</accession>
<keyword evidence="1" id="KW-0378">Hydrolase</keyword>
<dbReference type="EC" id="3.1.3.16" evidence="1"/>
<dbReference type="EMBL" id="GIBP01001414">
    <property type="protein sequence ID" value="NDV30383.1"/>
    <property type="molecule type" value="Transcribed_RNA"/>
</dbReference>
<dbReference type="SMART" id="SM00156">
    <property type="entry name" value="PP2Ac"/>
    <property type="match status" value="1"/>
</dbReference>
<dbReference type="Gene3D" id="3.60.21.10">
    <property type="match status" value="1"/>
</dbReference>
<comment type="similarity">
    <text evidence="1">Belongs to the PPP phosphatase family.</text>
</comment>
<dbReference type="InterPro" id="IPR006186">
    <property type="entry name" value="Ser/Thr-sp_prot-phosphatase"/>
</dbReference>
<comment type="catalytic activity">
    <reaction evidence="1">
        <text>O-phospho-L-threonyl-[protein] + H2O = L-threonyl-[protein] + phosphate</text>
        <dbReference type="Rhea" id="RHEA:47004"/>
        <dbReference type="Rhea" id="RHEA-COMP:11060"/>
        <dbReference type="Rhea" id="RHEA-COMP:11605"/>
        <dbReference type="ChEBI" id="CHEBI:15377"/>
        <dbReference type="ChEBI" id="CHEBI:30013"/>
        <dbReference type="ChEBI" id="CHEBI:43474"/>
        <dbReference type="ChEBI" id="CHEBI:61977"/>
        <dbReference type="EC" id="3.1.3.16"/>
    </reaction>
</comment>
<name>A0A6B2L051_9EUKA</name>